<gene>
    <name evidence="1" type="ordered locus">SpyM3_0698</name>
</gene>
<sequence>MNIEEAIKKIRELEAFNYFDFKGNLIRRIDVLGIIDQLKVIVQQCVADWYEKHKDNLEYDLYLYQMSIYDEKVEEDDFYYWMQKSKNPVRTLINMHQFGYEIEQEQLYTVDLPNGQPLVRGKNTLYFSQNLTAENAKLTESEIRKDFEWAWQFAKEVRAIDCNNRTHTDS</sequence>
<proteinExistence type="predicted"/>
<organism evidence="1 2">
    <name type="scientific">Streptococcus pyogenes serotype M3 (strain ATCC BAA-595 / MGAS315)</name>
    <dbReference type="NCBI Taxonomy" id="198466"/>
    <lineage>
        <taxon>Bacteria</taxon>
        <taxon>Bacillati</taxon>
        <taxon>Bacillota</taxon>
        <taxon>Bacilli</taxon>
        <taxon>Lactobacillales</taxon>
        <taxon>Streptococcaceae</taxon>
        <taxon>Streptococcus</taxon>
    </lineage>
</organism>
<dbReference type="HOGENOM" id="CLU_099786_3_0_9"/>
<dbReference type="Proteomes" id="UP000000564">
    <property type="component" value="Chromosome"/>
</dbReference>
<dbReference type="InterPro" id="IPR012865">
    <property type="entry name" value="DUF1642"/>
</dbReference>
<evidence type="ECO:0008006" key="3">
    <source>
        <dbReference type="Google" id="ProtNLM"/>
    </source>
</evidence>
<reference evidence="1 2" key="1">
    <citation type="journal article" date="2002" name="Proc. Natl. Acad. Sci. U.S.A.">
        <title>Genome sequence of a serotype M3 strain of group A Streptococcus: phage-encoded toxins, the high-virulence phenotype, and clone emergence.</title>
        <authorList>
            <person name="Beres S.B."/>
            <person name="Sylva G.L."/>
            <person name="Barbian K.D."/>
            <person name="Lei B."/>
            <person name="Hoff J.S."/>
            <person name="Mammarella N.D."/>
            <person name="Liu M.Y."/>
            <person name="Smoot J.C."/>
            <person name="Porcella S.F."/>
            <person name="Parkins L.D."/>
            <person name="Campbell D.S."/>
            <person name="Smith T.M."/>
            <person name="McCormick J.K."/>
            <person name="Leung D.Y."/>
            <person name="Schlievert P.M."/>
            <person name="Musser J.M."/>
        </authorList>
    </citation>
    <scope>NUCLEOTIDE SEQUENCE [LARGE SCALE GENOMIC DNA]</scope>
    <source>
        <strain evidence="2">ATCC BAA-595 / MGAS315</strain>
    </source>
</reference>
<dbReference type="KEGG" id="spg:SpyM3_0698"/>
<dbReference type="RefSeq" id="WP_011054429.1">
    <property type="nucleotide sequence ID" value="NC_004070.1"/>
</dbReference>
<name>A0A0H2UUF0_STRP3</name>
<evidence type="ECO:0000313" key="2">
    <source>
        <dbReference type="Proteomes" id="UP000000564"/>
    </source>
</evidence>
<dbReference type="EMBL" id="AE014074">
    <property type="protein sequence ID" value="AAM79305.1"/>
    <property type="molecule type" value="Genomic_DNA"/>
</dbReference>
<dbReference type="AlphaFoldDB" id="A0A0H2UUF0"/>
<protein>
    <recommendedName>
        <fullName evidence="3">Phage protein</fullName>
    </recommendedName>
</protein>
<dbReference type="Pfam" id="PF07852">
    <property type="entry name" value="DUF1642"/>
    <property type="match status" value="1"/>
</dbReference>
<accession>A0A0H2UUF0</accession>
<evidence type="ECO:0000313" key="1">
    <source>
        <dbReference type="EMBL" id="AAM79305.1"/>
    </source>
</evidence>